<keyword evidence="2" id="KW-1133">Transmembrane helix</keyword>
<evidence type="ECO:0000256" key="2">
    <source>
        <dbReference type="SAM" id="Phobius"/>
    </source>
</evidence>
<dbReference type="SUPFAM" id="SSF53300">
    <property type="entry name" value="vWA-like"/>
    <property type="match status" value="1"/>
</dbReference>
<dbReference type="SUPFAM" id="SSF53850">
    <property type="entry name" value="Periplasmic binding protein-like II"/>
    <property type="match status" value="1"/>
</dbReference>
<feature type="transmembrane region" description="Helical" evidence="2">
    <location>
        <begin position="17"/>
        <end position="39"/>
    </location>
</feature>
<dbReference type="OrthoDB" id="5621159at2"/>
<keyword evidence="5" id="KW-1185">Reference proteome</keyword>
<gene>
    <name evidence="4" type="ORF">EFW17_15875</name>
</gene>
<organism evidence="4 5">
    <name type="scientific">Halostreptopolyspora alba</name>
    <dbReference type="NCBI Taxonomy" id="2487137"/>
    <lineage>
        <taxon>Bacteria</taxon>
        <taxon>Bacillati</taxon>
        <taxon>Actinomycetota</taxon>
        <taxon>Actinomycetes</taxon>
        <taxon>Streptosporangiales</taxon>
        <taxon>Nocardiopsidaceae</taxon>
        <taxon>Halostreptopolyspora</taxon>
    </lineage>
</organism>
<proteinExistence type="predicted"/>
<reference evidence="4 5" key="1">
    <citation type="submission" date="2018-11" db="EMBL/GenBank/DDBJ databases">
        <title>The genome draft of YIM 96095.</title>
        <authorList>
            <person name="Tang S.-K."/>
            <person name="Chunyu W.-X."/>
            <person name="Feng Y.-Z."/>
        </authorList>
    </citation>
    <scope>NUCLEOTIDE SEQUENCE [LARGE SCALE GENOMIC DNA]</scope>
    <source>
        <strain evidence="4 5">YIM 96095</strain>
    </source>
</reference>
<dbReference type="Proteomes" id="UP000269198">
    <property type="component" value="Unassembled WGS sequence"/>
</dbReference>
<evidence type="ECO:0000259" key="3">
    <source>
        <dbReference type="PROSITE" id="PS50234"/>
    </source>
</evidence>
<sequence length="571" mass="61127">MPLAVGHDRRRRSRAGAFAALAGAFAIVLGLGITGWYVIGNQASCGGDEIVLEVAVAPELVGAINALAEDFDEEEHEVDGRCVTTEVRGEDPDNVTYGITNTGPTTGDTESDVWIPDSSLWVNLVQREASEAAINDTGTPVAHSPLILAQPGGAAEDNETEPIENLVPTDAPAAESGRDVRVIDPLRSASGLATLAMISSTIDDQAEDQPELTAALQALQRGAMPNEETAFDTLGAGDDPPPLMVLSEQAAWRYNTEHGGSAHVSYPKGGSHTLDYPYLIRGEDPVVSRAAEEFRAWVTSSESRAVVRKNGFRSPDGAADTDVLTPEAGFQEEAPENLPTPSDDTIAELTQSWNRMKLDTRLLTILDVSGSMAQPVPGTDMNRMEVTTKASGEGLTLFPETSKLGQWEFSTDLDGDTDHRELTPIRELGETVDGQTHREVMTENLESLEPSNGDTGLYNTILAAYREMSRTYEADRVNAILMLTDGQDDTDDGISKNELLSALEEESSKDKPIPVITIAFGPSIDPEPLEEIADATGGGAYTTEDPTEIGDIFLKAFSLRLQGQGEDAGQD</sequence>
<dbReference type="Pfam" id="PF13531">
    <property type="entry name" value="SBP_bac_11"/>
    <property type="match status" value="1"/>
</dbReference>
<dbReference type="SMART" id="SM00327">
    <property type="entry name" value="VWA"/>
    <property type="match status" value="1"/>
</dbReference>
<dbReference type="AlphaFoldDB" id="A0A3N0E6T6"/>
<feature type="domain" description="VWFA" evidence="3">
    <location>
        <begin position="361"/>
        <end position="557"/>
    </location>
</feature>
<evidence type="ECO:0000256" key="1">
    <source>
        <dbReference type="SAM" id="MobiDB-lite"/>
    </source>
</evidence>
<accession>A0A3N0E6T6</accession>
<comment type="caution">
    <text evidence="4">The sequence shown here is derived from an EMBL/GenBank/DDBJ whole genome shotgun (WGS) entry which is preliminary data.</text>
</comment>
<dbReference type="InterPro" id="IPR002035">
    <property type="entry name" value="VWF_A"/>
</dbReference>
<evidence type="ECO:0000313" key="5">
    <source>
        <dbReference type="Proteomes" id="UP000269198"/>
    </source>
</evidence>
<evidence type="ECO:0000313" key="4">
    <source>
        <dbReference type="EMBL" id="RNL83533.1"/>
    </source>
</evidence>
<protein>
    <submittedName>
        <fullName evidence="4">VWA domain-containing protein</fullName>
    </submittedName>
</protein>
<feature type="region of interest" description="Disordered" evidence="1">
    <location>
        <begin position="92"/>
        <end position="112"/>
    </location>
</feature>
<feature type="compositionally biased region" description="Polar residues" evidence="1">
    <location>
        <begin position="97"/>
        <end position="108"/>
    </location>
</feature>
<keyword evidence="2" id="KW-0472">Membrane</keyword>
<dbReference type="Gene3D" id="3.40.50.410">
    <property type="entry name" value="von Willebrand factor, type A domain"/>
    <property type="match status" value="1"/>
</dbReference>
<name>A0A3N0E6T6_9ACTN</name>
<dbReference type="InterPro" id="IPR036465">
    <property type="entry name" value="vWFA_dom_sf"/>
</dbReference>
<dbReference type="PROSITE" id="PS50234">
    <property type="entry name" value="VWFA"/>
    <property type="match status" value="1"/>
</dbReference>
<dbReference type="EMBL" id="RJMB01000016">
    <property type="protein sequence ID" value="RNL83533.1"/>
    <property type="molecule type" value="Genomic_DNA"/>
</dbReference>
<keyword evidence="2" id="KW-0812">Transmembrane</keyword>
<dbReference type="Pfam" id="PF00092">
    <property type="entry name" value="VWA"/>
    <property type="match status" value="1"/>
</dbReference>